<sequence length="522" mass="59954">MDTATTDSFRDADAILNTQLCDVLCGGKDELAPYNRLPEEILVEIFMIHTALTRRLRGPQSYEWIRVTHICAWWRQAALRCPTLWARNIVIKPNVEECIKEFLIRSRDIPLHVHAEFSGTYEEDIYDDEDSEVDPARIICSFNLVLEQLHRISHLIFNQPPGISRRLFKFKDVAAPMLRTLKLRDWEGDFYIPLFQAGGLPVLELLCLADLHYFGVKPLFAPTITCLILFRCMFPSETKLLTVLAAMPMMEEAVLQPRYDILGDGFVVCRWPHLKSLHLFCNPECVHCVENTLDHLIFPPTARLTIHLASDLEPPVALPDSPLIRSIQAKIAAITERNGPFKRVCIDNKDRTWGLHMLEMRCWTHQAESEASFRVLCQGGYITGVENIRSICNSLSFNAVEDLTVAPTELIGQSIESELWLEIFSVWTGVKELTIHASFSKHLISTLLYRRPSPDKITYDVRFPALRKLTINTATAVHHPHQQYYLFTNRLTDILGFMRAVDKILHRRTEWGLERTTLVPIN</sequence>
<evidence type="ECO:0008006" key="3">
    <source>
        <dbReference type="Google" id="ProtNLM"/>
    </source>
</evidence>
<evidence type="ECO:0000313" key="1">
    <source>
        <dbReference type="EMBL" id="CAL1711981.1"/>
    </source>
</evidence>
<protein>
    <recommendedName>
        <fullName evidence="3">F-box domain-containing protein</fullName>
    </recommendedName>
</protein>
<accession>A0ABP1DVZ1</accession>
<proteinExistence type="predicted"/>
<gene>
    <name evidence="1" type="ORF">GFSPODELE1_LOCUS8598</name>
</gene>
<organism evidence="1 2">
    <name type="scientific">Somion occarium</name>
    <dbReference type="NCBI Taxonomy" id="3059160"/>
    <lineage>
        <taxon>Eukaryota</taxon>
        <taxon>Fungi</taxon>
        <taxon>Dikarya</taxon>
        <taxon>Basidiomycota</taxon>
        <taxon>Agaricomycotina</taxon>
        <taxon>Agaricomycetes</taxon>
        <taxon>Polyporales</taxon>
        <taxon>Cerrenaceae</taxon>
        <taxon>Somion</taxon>
    </lineage>
</organism>
<dbReference type="Proteomes" id="UP001497453">
    <property type="component" value="Chromosome 6"/>
</dbReference>
<name>A0ABP1DVZ1_9APHY</name>
<reference evidence="2" key="1">
    <citation type="submission" date="2024-04" db="EMBL/GenBank/DDBJ databases">
        <authorList>
            <person name="Shaw F."/>
            <person name="Minotto A."/>
        </authorList>
    </citation>
    <scope>NUCLEOTIDE SEQUENCE [LARGE SCALE GENOMIC DNA]</scope>
</reference>
<keyword evidence="2" id="KW-1185">Reference proteome</keyword>
<evidence type="ECO:0000313" key="2">
    <source>
        <dbReference type="Proteomes" id="UP001497453"/>
    </source>
</evidence>
<dbReference type="Gene3D" id="1.20.1280.50">
    <property type="match status" value="1"/>
</dbReference>
<dbReference type="EMBL" id="OZ037949">
    <property type="protein sequence ID" value="CAL1711981.1"/>
    <property type="molecule type" value="Genomic_DNA"/>
</dbReference>